<accession>A0A0V0QTG5</accession>
<dbReference type="InterPro" id="IPR012334">
    <property type="entry name" value="Pectin_lyas_fold"/>
</dbReference>
<evidence type="ECO:0000313" key="9">
    <source>
        <dbReference type="Proteomes" id="UP000054937"/>
    </source>
</evidence>
<evidence type="ECO:0000256" key="2">
    <source>
        <dbReference type="ARBA" id="ARBA00022723"/>
    </source>
</evidence>
<evidence type="ECO:0000256" key="1">
    <source>
        <dbReference type="ARBA" id="ARBA00022679"/>
    </source>
</evidence>
<dbReference type="PROSITE" id="PS51873">
    <property type="entry name" value="TRIAD"/>
    <property type="match status" value="1"/>
</dbReference>
<dbReference type="OrthoDB" id="427974at2759"/>
<reference evidence="8 9" key="1">
    <citation type="journal article" date="2015" name="Sci. Rep.">
        <title>Genome of the facultative scuticociliatosis pathogen Pseudocohnilembus persalinus provides insight into its virulence through horizontal gene transfer.</title>
        <authorList>
            <person name="Xiong J."/>
            <person name="Wang G."/>
            <person name="Cheng J."/>
            <person name="Tian M."/>
            <person name="Pan X."/>
            <person name="Warren A."/>
            <person name="Jiang C."/>
            <person name="Yuan D."/>
            <person name="Miao W."/>
        </authorList>
    </citation>
    <scope>NUCLEOTIDE SEQUENCE [LARGE SCALE GENOMIC DNA]</scope>
    <source>
        <strain evidence="8">36N120E</strain>
    </source>
</reference>
<dbReference type="GO" id="GO:0008270">
    <property type="term" value="F:zinc ion binding"/>
    <property type="evidence" value="ECO:0007669"/>
    <property type="project" value="UniProtKB-KW"/>
</dbReference>
<dbReference type="SUPFAM" id="SSF51126">
    <property type="entry name" value="Pectin lyase-like"/>
    <property type="match status" value="2"/>
</dbReference>
<dbReference type="SMART" id="SM00710">
    <property type="entry name" value="PbH1"/>
    <property type="match status" value="11"/>
</dbReference>
<evidence type="ECO:0000256" key="4">
    <source>
        <dbReference type="ARBA" id="ARBA00022771"/>
    </source>
</evidence>
<evidence type="ECO:0000256" key="5">
    <source>
        <dbReference type="ARBA" id="ARBA00022786"/>
    </source>
</evidence>
<comment type="caution">
    <text evidence="8">The sequence shown here is derived from an EMBL/GenBank/DDBJ whole genome shotgun (WGS) entry which is preliminary data.</text>
</comment>
<dbReference type="InterPro" id="IPR044066">
    <property type="entry name" value="TRIAD_supradom"/>
</dbReference>
<dbReference type="GO" id="GO:0016829">
    <property type="term" value="F:lyase activity"/>
    <property type="evidence" value="ECO:0007669"/>
    <property type="project" value="UniProtKB-KW"/>
</dbReference>
<dbReference type="InterPro" id="IPR039448">
    <property type="entry name" value="Beta_helix"/>
</dbReference>
<dbReference type="InParanoid" id="A0A0V0QTG5"/>
<dbReference type="Proteomes" id="UP000054937">
    <property type="component" value="Unassembled WGS sequence"/>
</dbReference>
<gene>
    <name evidence="8" type="ORF">PPERSA_12728</name>
</gene>
<keyword evidence="9" id="KW-1185">Reference proteome</keyword>
<keyword evidence="5" id="KW-0833">Ubl conjugation pathway</keyword>
<dbReference type="Gene3D" id="2.160.20.10">
    <property type="entry name" value="Single-stranded right-handed beta-helix, Pectin lyase-like"/>
    <property type="match status" value="3"/>
</dbReference>
<organism evidence="8 9">
    <name type="scientific">Pseudocohnilembus persalinus</name>
    <name type="common">Ciliate</name>
    <dbReference type="NCBI Taxonomy" id="266149"/>
    <lineage>
        <taxon>Eukaryota</taxon>
        <taxon>Sar</taxon>
        <taxon>Alveolata</taxon>
        <taxon>Ciliophora</taxon>
        <taxon>Intramacronucleata</taxon>
        <taxon>Oligohymenophorea</taxon>
        <taxon>Scuticociliatia</taxon>
        <taxon>Philasterida</taxon>
        <taxon>Pseudocohnilembidae</taxon>
        <taxon>Pseudocohnilembus</taxon>
    </lineage>
</organism>
<dbReference type="Pfam" id="PF22191">
    <property type="entry name" value="IBR_1"/>
    <property type="match status" value="1"/>
</dbReference>
<evidence type="ECO:0000259" key="7">
    <source>
        <dbReference type="PROSITE" id="PS51873"/>
    </source>
</evidence>
<dbReference type="AlphaFoldDB" id="A0A0V0QTG5"/>
<dbReference type="Pfam" id="PF13229">
    <property type="entry name" value="Beta_helix"/>
    <property type="match status" value="2"/>
</dbReference>
<dbReference type="PANTHER" id="PTHR22990:SF15">
    <property type="entry name" value="F-BOX ONLY PROTEIN 10"/>
    <property type="match status" value="1"/>
</dbReference>
<name>A0A0V0QTG5_PSEPJ</name>
<evidence type="ECO:0000313" key="8">
    <source>
        <dbReference type="EMBL" id="KRX05550.1"/>
    </source>
</evidence>
<sequence>MLKQIRSFFQSKNSIGLKKKNDDFCQEIEQVQQKDQKIEKLVEKCIIWEEKECQICFEDFQRNKEFQAEYGDKTRCYCSMCNDCQSKLFIKKIDDVVFDLENPKMLCVSCKKLIKLEDFYEKLQFDQDKTNQEIINEKLMYKFAKKQKDIVFCPKKGCKYIGKDSQNLNQQNEDYNYELVQLYKEDEEIDKSLIQEKKMCVICYEDFNRNEEFQAKYGNKTRCYCSICNDCQTQLFIKQVQKQDFDLQNPKFLCLNCKKKINLNDFFEKLWWDQDKANKESLNEELFQNFAKNQNDIVFCPKMNCKYIGYRDNQNQNCFECELCQEQYKLQTGIQKKNKNEKISNSLDCVVCLKEFKRNEEYLPIYKQKTKCGCPVCNECQTQWMLQKIDQIDFDINNAQLQCCQCKQNIQIEQFYEKLMMDKNLNDNFCQRNDQNNENCKNNNDAINTNYIDMINEKLTRKYAQQDQEMVMCPKEGCKFIGFKEKQWWRQKSCFECEICEKQYPLFINSSIKGFKLKEFLTWAYKIIKCQKCPNCKSFIQKNGGCNNMHCSQCKKNFCWQCGQKIIQKIGRMDPKKIHNLTGQQLKQTQPIKVVDAESGPYFTIQNAIDEAEENTVIQIAPGLYSENIIIKKNGLILEARDKVGDIIMVVENKPAIIVELQEGQKCTIKGMKLSHSGNTEDVEKLANIMEKKQKAINLFGNINEGSEFQSPTTPENELINKFPIDQEMNCILLVQGGGIVHLEECLLSLNFIVNNYKNILPAIVIDKGCTFSMNRVEITGNKHHETIGVIVKQANCSISESKIHRHLMGGILVWALPKNNVKILNSKVIFNKKVGIHVIGNDSNPLIEGNKIEHNQGSGIKIGIANKTLIARNEIKLNQIGVEVVSGEPTIIINKIDKNFEDGVFTYTHKNFRCDAKIITNLSIAGNKENGVFCKGMNNFTVVQNNYFIGYNKKAGVKVDLNAHIYINKNRITKNMGQGILFVETSSGTVEQNEITENIKANIALGGANSQNTVIVENNISGGRCEGIFIIEGANAWIIRNNINENNDGIVCIKSAPEILTNKIIKNKSNGVMLLDNSQPLIRDNLITDNDGIGLFIRSKCRGQIEKNIIISNEIELAIEKKIAIQEKILKNNQITGDKRLPQQLVCNIF</sequence>
<dbReference type="PANTHER" id="PTHR22990">
    <property type="entry name" value="F-BOX ONLY PROTEIN"/>
    <property type="match status" value="1"/>
</dbReference>
<dbReference type="GO" id="GO:0016740">
    <property type="term" value="F:transferase activity"/>
    <property type="evidence" value="ECO:0007669"/>
    <property type="project" value="UniProtKB-KW"/>
</dbReference>
<keyword evidence="2" id="KW-0479">Metal-binding</keyword>
<feature type="domain" description="RING-type" evidence="7">
    <location>
        <begin position="345"/>
        <end position="590"/>
    </location>
</feature>
<dbReference type="InterPro" id="IPR051550">
    <property type="entry name" value="SCF-Subunits/Alg-Epimerases"/>
</dbReference>
<keyword evidence="8" id="KW-0456">Lyase</keyword>
<dbReference type="SUPFAM" id="SSF57850">
    <property type="entry name" value="RING/U-box"/>
    <property type="match status" value="1"/>
</dbReference>
<evidence type="ECO:0000256" key="3">
    <source>
        <dbReference type="ARBA" id="ARBA00022737"/>
    </source>
</evidence>
<evidence type="ECO:0000256" key="6">
    <source>
        <dbReference type="ARBA" id="ARBA00022833"/>
    </source>
</evidence>
<dbReference type="InterPro" id="IPR011050">
    <property type="entry name" value="Pectin_lyase_fold/virulence"/>
</dbReference>
<keyword evidence="3" id="KW-0677">Repeat</keyword>
<protein>
    <submittedName>
        <fullName evidence="8">Pectin lyase fold/virulence factor</fullName>
    </submittedName>
</protein>
<keyword evidence="1" id="KW-0808">Transferase</keyword>
<dbReference type="EMBL" id="LDAU01000106">
    <property type="protein sequence ID" value="KRX05550.1"/>
    <property type="molecule type" value="Genomic_DNA"/>
</dbReference>
<dbReference type="InterPro" id="IPR006626">
    <property type="entry name" value="PbH1"/>
</dbReference>
<dbReference type="GO" id="GO:0006511">
    <property type="term" value="P:ubiquitin-dependent protein catabolic process"/>
    <property type="evidence" value="ECO:0007669"/>
    <property type="project" value="TreeGrafter"/>
</dbReference>
<keyword evidence="6" id="KW-0862">Zinc</keyword>
<keyword evidence="4" id="KW-0863">Zinc-finger</keyword>
<proteinExistence type="predicted"/>